<dbReference type="PROSITE" id="PS50011">
    <property type="entry name" value="PROTEIN_KINASE_DOM"/>
    <property type="match status" value="1"/>
</dbReference>
<organism evidence="4 5">
    <name type="scientific">Phytophthora cactorum</name>
    <dbReference type="NCBI Taxonomy" id="29920"/>
    <lineage>
        <taxon>Eukaryota</taxon>
        <taxon>Sar</taxon>
        <taxon>Stramenopiles</taxon>
        <taxon>Oomycota</taxon>
        <taxon>Peronosporomycetes</taxon>
        <taxon>Peronosporales</taxon>
        <taxon>Peronosporaceae</taxon>
        <taxon>Phytophthora</taxon>
    </lineage>
</organism>
<dbReference type="InterPro" id="IPR000719">
    <property type="entry name" value="Prot_kinase_dom"/>
</dbReference>
<gene>
    <name evidence="4" type="ORF">PC118_g10313</name>
</gene>
<evidence type="ECO:0000256" key="2">
    <source>
        <dbReference type="SAM" id="MobiDB-lite"/>
    </source>
</evidence>
<proteinExistence type="predicted"/>
<dbReference type="PANTHER" id="PTHR23315:SF7">
    <property type="entry name" value="U-BOX DOMAIN-CONTAINING PROTEIN 4"/>
    <property type="match status" value="1"/>
</dbReference>
<evidence type="ECO:0000313" key="4">
    <source>
        <dbReference type="EMBL" id="KAG2981921.1"/>
    </source>
</evidence>
<dbReference type="AlphaFoldDB" id="A0A8T1G367"/>
<dbReference type="Proteomes" id="UP000697107">
    <property type="component" value="Unassembled WGS sequence"/>
</dbReference>
<feature type="domain" description="Protein kinase" evidence="3">
    <location>
        <begin position="162"/>
        <end position="428"/>
    </location>
</feature>
<feature type="repeat" description="ARM" evidence="1">
    <location>
        <begin position="811"/>
        <end position="853"/>
    </location>
</feature>
<feature type="region of interest" description="Disordered" evidence="2">
    <location>
        <begin position="1032"/>
        <end position="1060"/>
    </location>
</feature>
<dbReference type="GO" id="GO:0005524">
    <property type="term" value="F:ATP binding"/>
    <property type="evidence" value="ECO:0007669"/>
    <property type="project" value="InterPro"/>
</dbReference>
<dbReference type="EMBL" id="RCML01000294">
    <property type="protein sequence ID" value="KAG2981921.1"/>
    <property type="molecule type" value="Genomic_DNA"/>
</dbReference>
<dbReference type="PANTHER" id="PTHR23315">
    <property type="entry name" value="U BOX DOMAIN-CONTAINING"/>
    <property type="match status" value="1"/>
</dbReference>
<dbReference type="InterPro" id="IPR011989">
    <property type="entry name" value="ARM-like"/>
</dbReference>
<dbReference type="SMART" id="SM00185">
    <property type="entry name" value="ARM"/>
    <property type="match status" value="9"/>
</dbReference>
<dbReference type="VEuPathDB" id="FungiDB:PC110_g1616"/>
<dbReference type="Pfam" id="PF00514">
    <property type="entry name" value="Arm"/>
    <property type="match status" value="2"/>
</dbReference>
<protein>
    <recommendedName>
        <fullName evidence="3">Protein kinase domain-containing protein</fullName>
    </recommendedName>
</protein>
<reference evidence="4" key="1">
    <citation type="submission" date="2018-10" db="EMBL/GenBank/DDBJ databases">
        <title>Effector identification in a new, highly contiguous assembly of the strawberry crown rot pathogen Phytophthora cactorum.</title>
        <authorList>
            <person name="Armitage A.D."/>
            <person name="Nellist C.F."/>
            <person name="Bates H."/>
            <person name="Vickerstaff R.J."/>
            <person name="Harrison R.J."/>
        </authorList>
    </citation>
    <scope>NUCLEOTIDE SEQUENCE</scope>
    <source>
        <strain evidence="4">P415</strain>
    </source>
</reference>
<dbReference type="Gene3D" id="1.25.10.10">
    <property type="entry name" value="Leucine-rich Repeat Variant"/>
    <property type="match status" value="3"/>
</dbReference>
<feature type="repeat" description="ARM" evidence="1">
    <location>
        <begin position="978"/>
        <end position="1020"/>
    </location>
</feature>
<dbReference type="InterPro" id="IPR011009">
    <property type="entry name" value="Kinase-like_dom_sf"/>
</dbReference>
<dbReference type="VEuPathDB" id="FungiDB:PC110_g1614"/>
<sequence length="1060" mass="114818">MVSVLDVAVPGAGPLAEVLSTISQLSGEMNEGKQVCGHLHSGLMCIVDGLETDDQLLSKESLDKFVAVVKFLHHLELCRGKELVYRLVEYEKMADELQQVYEDIAELFELFDVVMVNWSEQWEHDVRVQRDVLIASVKDNDVVLRDLQDSRAQVDALLTLKFELEHRAEQHDEEIVERIKAIIAAITVASRIEASETDVVIKRLLIDDMAVDGRMRPKVEKELNLLHQLSHPNIIKMLGASHVSSPPLVVYEDATNGNLGVFLARLSCNKKRMWRLLYQAALGLDYLHKEGVIHGDLKLSNVLIWTDGQAKLSDFGLSALRSCSMVSSNRSMLGGLRWSAPECLKRRPNFASDVYSLAMCMVEAAIGEPPFAFLCDDDARDNVRKGVVPHQPDNMDADAWELVVAMTNSDANLRPPLQQVIDKLQAFADAESATEENYCSNCSSVVAVGSRFCSQCGTQETLEISDDEDAMSDDIPIPVFLDAIQRGNNADCEQALFRLLQLCTDEDPRKMLCDLNGVPVLVKAVKTCYSYFGQLCALKCLSWIAHLDCRCSRQEYEELKKSVRAVAPHELISLTSAVTDGTTEDKLRAVMCCACVASARKSEHLDDFRIVELVIPLLRNANEAISAWAADALGNLSDRGVIADETIVSPLVEFLENGTNAQKTSAAFALGHLAGVNAFNCVTVMNCGGISSLGTLLETGTDTQKALAAFALGSLATSDDARVAIVGYLPDLVAFARAGTQIQREHAAFALGWLAHSDTICEMVITCGGITPLVDLVRSGTEDQKKQAALALGNVAVDSSENAATIFAIEGVFSALIELLQTGTDAQKENATRALSNLALNSQRGCAAITNEGAIPCLVELLHCGTRAQKGLAALTLGYLGVANKTNSTTIRNAGALELMVDLLRSEVDDHRQHAVTALEHLTAHGKDNIRMLENQEATSALVSLLRTGADSEKELGAIVLGRLAGTKPNREAIADEGGIPALVQLAQSGTDAQKEEAVHVLGRLAKEDAIKAVIKNSGAVDALQQLKRTGNTAQKRKAGIALKAISPEAGTKRRRSDNS</sequence>
<comment type="caution">
    <text evidence="4">The sequence shown here is derived from an EMBL/GenBank/DDBJ whole genome shotgun (WGS) entry which is preliminary data.</text>
</comment>
<evidence type="ECO:0000313" key="5">
    <source>
        <dbReference type="Proteomes" id="UP000697107"/>
    </source>
</evidence>
<dbReference type="InterPro" id="IPR016024">
    <property type="entry name" value="ARM-type_fold"/>
</dbReference>
<dbReference type="Pfam" id="PF07714">
    <property type="entry name" value="PK_Tyr_Ser-Thr"/>
    <property type="match status" value="1"/>
</dbReference>
<dbReference type="PROSITE" id="PS00108">
    <property type="entry name" value="PROTEIN_KINASE_ST"/>
    <property type="match status" value="1"/>
</dbReference>
<dbReference type="GO" id="GO:0004672">
    <property type="term" value="F:protein kinase activity"/>
    <property type="evidence" value="ECO:0007669"/>
    <property type="project" value="InterPro"/>
</dbReference>
<accession>A0A8T1G367</accession>
<dbReference type="VEuPathDB" id="FungiDB:PC110_g1615"/>
<dbReference type="SUPFAM" id="SSF48371">
    <property type="entry name" value="ARM repeat"/>
    <property type="match status" value="2"/>
</dbReference>
<dbReference type="SMART" id="SM00220">
    <property type="entry name" value="S_TKc"/>
    <property type="match status" value="1"/>
</dbReference>
<dbReference type="Gene3D" id="1.10.510.10">
    <property type="entry name" value="Transferase(Phosphotransferase) domain 1"/>
    <property type="match status" value="1"/>
</dbReference>
<evidence type="ECO:0000256" key="1">
    <source>
        <dbReference type="PROSITE-ProRule" id="PRU00259"/>
    </source>
</evidence>
<dbReference type="PROSITE" id="PS50176">
    <property type="entry name" value="ARM_REPEAT"/>
    <property type="match status" value="2"/>
</dbReference>
<dbReference type="InterPro" id="IPR008271">
    <property type="entry name" value="Ser/Thr_kinase_AS"/>
</dbReference>
<dbReference type="InterPro" id="IPR001245">
    <property type="entry name" value="Ser-Thr/Tyr_kinase_cat_dom"/>
</dbReference>
<evidence type="ECO:0000259" key="3">
    <source>
        <dbReference type="PROSITE" id="PS50011"/>
    </source>
</evidence>
<dbReference type="SUPFAM" id="SSF56112">
    <property type="entry name" value="Protein kinase-like (PK-like)"/>
    <property type="match status" value="1"/>
</dbReference>
<name>A0A8T1G367_9STRA</name>
<dbReference type="InterPro" id="IPR000225">
    <property type="entry name" value="Armadillo"/>
</dbReference>